<dbReference type="PANTHER" id="PTHR30461">
    <property type="entry name" value="DNA-INVERTASE FROM LAMBDOID PROPHAGE"/>
    <property type="match status" value="1"/>
</dbReference>
<keyword evidence="3" id="KW-1185">Reference proteome</keyword>
<gene>
    <name evidence="2" type="ORF">GNP93_24900</name>
</gene>
<dbReference type="Gene3D" id="3.40.50.1390">
    <property type="entry name" value="Resolvase, N-terminal catalytic domain"/>
    <property type="match status" value="1"/>
</dbReference>
<feature type="domain" description="Resolvase/invertase-type recombinase catalytic" evidence="1">
    <location>
        <begin position="17"/>
        <end position="164"/>
    </location>
</feature>
<sequence>MSLKRMSVMEQKYEVKDVAIYLRKSRGEVPDDKDDLNKHERELIELATSYGWRYSIYKEIGSSASIEYRPEMVRLLQDVEADLFDAVLVMDYDRLSRGDLEAQGKIRRILKNSVTKVITPTKVYDFNNEEAELINDIEGVFSRREYRMIRRRLNRGKKRGAKNGNWTNGKPPFPYVYNPLTKTLMLTLIS</sequence>
<evidence type="ECO:0000313" key="2">
    <source>
        <dbReference type="EMBL" id="MUG73848.1"/>
    </source>
</evidence>
<name>A0A7X2ZFG4_9BACL</name>
<dbReference type="EMBL" id="WNZX01000034">
    <property type="protein sequence ID" value="MUG73848.1"/>
    <property type="molecule type" value="Genomic_DNA"/>
</dbReference>
<dbReference type="InterPro" id="IPR036162">
    <property type="entry name" value="Resolvase-like_N_sf"/>
</dbReference>
<dbReference type="PANTHER" id="PTHR30461:SF23">
    <property type="entry name" value="DNA RECOMBINASE-RELATED"/>
    <property type="match status" value="1"/>
</dbReference>
<dbReference type="AlphaFoldDB" id="A0A7X2ZFG4"/>
<proteinExistence type="predicted"/>
<dbReference type="CDD" id="cd00338">
    <property type="entry name" value="Ser_Recombinase"/>
    <property type="match status" value="1"/>
</dbReference>
<evidence type="ECO:0000313" key="3">
    <source>
        <dbReference type="Proteomes" id="UP000450917"/>
    </source>
</evidence>
<dbReference type="InterPro" id="IPR050639">
    <property type="entry name" value="SSR_resolvase"/>
</dbReference>
<dbReference type="SUPFAM" id="SSF53041">
    <property type="entry name" value="Resolvase-like"/>
    <property type="match status" value="1"/>
</dbReference>
<dbReference type="GO" id="GO:0000150">
    <property type="term" value="F:DNA strand exchange activity"/>
    <property type="evidence" value="ECO:0007669"/>
    <property type="project" value="InterPro"/>
</dbReference>
<evidence type="ECO:0000259" key="1">
    <source>
        <dbReference type="PROSITE" id="PS51736"/>
    </source>
</evidence>
<reference evidence="2 3" key="1">
    <citation type="submission" date="2019-11" db="EMBL/GenBank/DDBJ databases">
        <title>Draft genome sequences of five Paenibacillus species of dairy origin.</title>
        <authorList>
            <person name="Olajide A.M."/>
            <person name="Chen S."/>
            <person name="Lapointe G."/>
        </authorList>
    </citation>
    <scope>NUCLEOTIDE SEQUENCE [LARGE SCALE GENOMIC DNA]</scope>
    <source>
        <strain evidence="2 3">2CS3</strain>
    </source>
</reference>
<organism evidence="2 3">
    <name type="scientific">Paenibacillus validus</name>
    <dbReference type="NCBI Taxonomy" id="44253"/>
    <lineage>
        <taxon>Bacteria</taxon>
        <taxon>Bacillati</taxon>
        <taxon>Bacillota</taxon>
        <taxon>Bacilli</taxon>
        <taxon>Bacillales</taxon>
        <taxon>Paenibacillaceae</taxon>
        <taxon>Paenibacillus</taxon>
    </lineage>
</organism>
<protein>
    <recommendedName>
        <fullName evidence="1">Resolvase/invertase-type recombinase catalytic domain-containing protein</fullName>
    </recommendedName>
</protein>
<dbReference type="SMART" id="SM00857">
    <property type="entry name" value="Resolvase"/>
    <property type="match status" value="1"/>
</dbReference>
<dbReference type="Proteomes" id="UP000450917">
    <property type="component" value="Unassembled WGS sequence"/>
</dbReference>
<dbReference type="PROSITE" id="PS51736">
    <property type="entry name" value="RECOMBINASES_3"/>
    <property type="match status" value="1"/>
</dbReference>
<dbReference type="Pfam" id="PF00239">
    <property type="entry name" value="Resolvase"/>
    <property type="match status" value="1"/>
</dbReference>
<accession>A0A7X2ZFG4</accession>
<comment type="caution">
    <text evidence="2">The sequence shown here is derived from an EMBL/GenBank/DDBJ whole genome shotgun (WGS) entry which is preliminary data.</text>
</comment>
<dbReference type="GO" id="GO:0003677">
    <property type="term" value="F:DNA binding"/>
    <property type="evidence" value="ECO:0007669"/>
    <property type="project" value="InterPro"/>
</dbReference>
<dbReference type="InterPro" id="IPR006119">
    <property type="entry name" value="Resolv_N"/>
</dbReference>